<evidence type="ECO:0000313" key="2">
    <source>
        <dbReference type="EMBL" id="RHN40010.1"/>
    </source>
</evidence>
<accession>A0A396GFZ3</accession>
<evidence type="ECO:0000256" key="1">
    <source>
        <dbReference type="SAM" id="MobiDB-lite"/>
    </source>
</evidence>
<dbReference type="AlphaFoldDB" id="A0A396GFZ3"/>
<gene>
    <name evidence="2" type="ORF">MtrunA17_Chr8g0350101</name>
</gene>
<dbReference type="Proteomes" id="UP000265566">
    <property type="component" value="Chromosome 8"/>
</dbReference>
<feature type="compositionally biased region" description="Basic and acidic residues" evidence="1">
    <location>
        <begin position="50"/>
        <end position="64"/>
    </location>
</feature>
<comment type="caution">
    <text evidence="2">The sequence shown here is derived from an EMBL/GenBank/DDBJ whole genome shotgun (WGS) entry which is preliminary data.</text>
</comment>
<reference evidence="2" key="1">
    <citation type="journal article" date="2018" name="Nat. Plants">
        <title>Whole-genome landscape of Medicago truncatula symbiotic genes.</title>
        <authorList>
            <person name="Pecrix Y."/>
            <person name="Gamas P."/>
            <person name="Carrere S."/>
        </authorList>
    </citation>
    <scope>NUCLEOTIDE SEQUENCE</scope>
    <source>
        <tissue evidence="2">Leaves</tissue>
    </source>
</reference>
<name>A0A396GFZ3_MEDTR</name>
<sequence>MSAIHNSKLTFKFFARTEENMEAVIKECGFRWIYSSEGQVVEEEEGCESETSKETHTVEGSKSDEQEETVPAAMNFQQSVYGTPNLEAVETKDLR</sequence>
<protein>
    <submittedName>
        <fullName evidence="2">Uncharacterized protein</fullName>
    </submittedName>
</protein>
<proteinExistence type="predicted"/>
<organism evidence="2">
    <name type="scientific">Medicago truncatula</name>
    <name type="common">Barrel medic</name>
    <name type="synonym">Medicago tribuloides</name>
    <dbReference type="NCBI Taxonomy" id="3880"/>
    <lineage>
        <taxon>Eukaryota</taxon>
        <taxon>Viridiplantae</taxon>
        <taxon>Streptophyta</taxon>
        <taxon>Embryophyta</taxon>
        <taxon>Tracheophyta</taxon>
        <taxon>Spermatophyta</taxon>
        <taxon>Magnoliopsida</taxon>
        <taxon>eudicotyledons</taxon>
        <taxon>Gunneridae</taxon>
        <taxon>Pentapetalae</taxon>
        <taxon>rosids</taxon>
        <taxon>fabids</taxon>
        <taxon>Fabales</taxon>
        <taxon>Fabaceae</taxon>
        <taxon>Papilionoideae</taxon>
        <taxon>50 kb inversion clade</taxon>
        <taxon>NPAAA clade</taxon>
        <taxon>Hologalegina</taxon>
        <taxon>IRL clade</taxon>
        <taxon>Trifolieae</taxon>
        <taxon>Medicago</taxon>
    </lineage>
</organism>
<dbReference type="EMBL" id="PSQE01000008">
    <property type="protein sequence ID" value="RHN40010.1"/>
    <property type="molecule type" value="Genomic_DNA"/>
</dbReference>
<feature type="region of interest" description="Disordered" evidence="1">
    <location>
        <begin position="42"/>
        <end position="70"/>
    </location>
</feature>
<dbReference type="Gramene" id="rna46099">
    <property type="protein sequence ID" value="RHN40010.1"/>
    <property type="gene ID" value="gene46099"/>
</dbReference>